<gene>
    <name evidence="3" type="ORF">SAMN05421547_10287</name>
</gene>
<dbReference type="PIRSF" id="PIRSF016487">
    <property type="entry name" value="CYTH_UCP016487"/>
    <property type="match status" value="1"/>
</dbReference>
<dbReference type="AlphaFoldDB" id="A0A1H3G7X6"/>
<dbReference type="InterPro" id="IPR023577">
    <property type="entry name" value="CYTH_domain"/>
</dbReference>
<dbReference type="CDD" id="cd07891">
    <property type="entry name" value="CYTH-like_CthTTM-like_1"/>
    <property type="match status" value="1"/>
</dbReference>
<dbReference type="SMART" id="SM01118">
    <property type="entry name" value="CYTH"/>
    <property type="match status" value="1"/>
</dbReference>
<sequence length="159" mass="17098">MAIEIERKYLVADPGVVTGLTGVRMAQGYIADNGMWVRVRIAGDAGFLTLKGPARGMSRAEFEYRIPLADAETLLAQHCAHGALEKVRYIVTVDGFDFEVDVFEGPLAGLVTAEIELASEDIQPPSPAWLGAEVTADLRYSNAQLAKTRQVPSPAVLPG</sequence>
<dbReference type="PANTHER" id="PTHR40114">
    <property type="entry name" value="SLR0698 PROTEIN"/>
    <property type="match status" value="1"/>
</dbReference>
<accession>A0A1H3G7X6</accession>
<evidence type="ECO:0000256" key="1">
    <source>
        <dbReference type="PIRSR" id="PIRSR016487-1"/>
    </source>
</evidence>
<evidence type="ECO:0000313" key="4">
    <source>
        <dbReference type="Proteomes" id="UP000183417"/>
    </source>
</evidence>
<dbReference type="GeneID" id="94690965"/>
<dbReference type="EMBL" id="FNPE01000002">
    <property type="protein sequence ID" value="SDX98594.1"/>
    <property type="molecule type" value="Genomic_DNA"/>
</dbReference>
<dbReference type="SUPFAM" id="SSF55154">
    <property type="entry name" value="CYTH-like phosphatases"/>
    <property type="match status" value="1"/>
</dbReference>
<dbReference type="InterPro" id="IPR033469">
    <property type="entry name" value="CYTH-like_dom_sf"/>
</dbReference>
<organism evidence="3 4">
    <name type="scientific">Delftia lacustris</name>
    <dbReference type="NCBI Taxonomy" id="558537"/>
    <lineage>
        <taxon>Bacteria</taxon>
        <taxon>Pseudomonadati</taxon>
        <taxon>Pseudomonadota</taxon>
        <taxon>Betaproteobacteria</taxon>
        <taxon>Burkholderiales</taxon>
        <taxon>Comamonadaceae</taxon>
        <taxon>Delftia</taxon>
    </lineage>
</organism>
<dbReference type="InterPro" id="IPR012042">
    <property type="entry name" value="NeuTTM/CthTTM-like"/>
</dbReference>
<dbReference type="Gene3D" id="2.40.320.10">
    <property type="entry name" value="Hypothetical Protein Pfu-838710-001"/>
    <property type="match status" value="1"/>
</dbReference>
<feature type="domain" description="CYTH" evidence="2">
    <location>
        <begin position="2"/>
        <end position="147"/>
    </location>
</feature>
<reference evidence="3 4" key="1">
    <citation type="submission" date="2016-10" db="EMBL/GenBank/DDBJ databases">
        <authorList>
            <person name="de Groot N.N."/>
        </authorList>
    </citation>
    <scope>NUCLEOTIDE SEQUENCE [LARGE SCALE GENOMIC DNA]</scope>
    <source>
        <strain evidence="3 4">LMG 24775</strain>
    </source>
</reference>
<dbReference type="PROSITE" id="PS51707">
    <property type="entry name" value="CYTH"/>
    <property type="match status" value="1"/>
</dbReference>
<dbReference type="PANTHER" id="PTHR40114:SF1">
    <property type="entry name" value="SLR0698 PROTEIN"/>
    <property type="match status" value="1"/>
</dbReference>
<feature type="active site" description="Proton acceptor" evidence="1">
    <location>
        <position position="29"/>
    </location>
</feature>
<evidence type="ECO:0000313" key="3">
    <source>
        <dbReference type="EMBL" id="SDX98594.1"/>
    </source>
</evidence>
<proteinExistence type="predicted"/>
<name>A0A1H3G7X6_9BURK</name>
<dbReference type="RefSeq" id="WP_074920971.1">
    <property type="nucleotide sequence ID" value="NZ_CP141274.1"/>
</dbReference>
<dbReference type="Pfam" id="PF01928">
    <property type="entry name" value="CYTH"/>
    <property type="match status" value="1"/>
</dbReference>
<dbReference type="Proteomes" id="UP000183417">
    <property type="component" value="Unassembled WGS sequence"/>
</dbReference>
<protein>
    <submittedName>
        <fullName evidence="3">Adenylate cyclase</fullName>
    </submittedName>
</protein>
<evidence type="ECO:0000259" key="2">
    <source>
        <dbReference type="PROSITE" id="PS51707"/>
    </source>
</evidence>